<name>A0A451B889_9GAMM</name>
<dbReference type="AlphaFoldDB" id="A0A451B889"/>
<dbReference type="SUPFAM" id="SSF143120">
    <property type="entry name" value="YefM-like"/>
    <property type="match status" value="1"/>
</dbReference>
<sequence>MKLHPQLIQKQGKNEFVVLSIEEYESLTRLVEDYEDLKDLKEEKNRSQEQKPVPLKTVAKELGL</sequence>
<dbReference type="Gene3D" id="3.40.1620.10">
    <property type="entry name" value="YefM-like domain"/>
    <property type="match status" value="1"/>
</dbReference>
<accession>A0A451B889</accession>
<gene>
    <name evidence="3" type="ORF">BECKMB1821H_GA0114242_100561</name>
</gene>
<reference evidence="3" key="1">
    <citation type="submission" date="2019-02" db="EMBL/GenBank/DDBJ databases">
        <authorList>
            <person name="Gruber-Vodicka R. H."/>
            <person name="Seah K. B. B."/>
        </authorList>
    </citation>
    <scope>NUCLEOTIDE SEQUENCE</scope>
    <source>
        <strain evidence="3">BECK_BZ198</strain>
    </source>
</reference>
<dbReference type="EMBL" id="CAADGH010000005">
    <property type="protein sequence ID" value="VFK74496.1"/>
    <property type="molecule type" value="Genomic_DNA"/>
</dbReference>
<dbReference type="InterPro" id="IPR036165">
    <property type="entry name" value="YefM-like_sf"/>
</dbReference>
<organism evidence="3">
    <name type="scientific">Candidatus Kentrum sp. MB</name>
    <dbReference type="NCBI Taxonomy" id="2138164"/>
    <lineage>
        <taxon>Bacteria</taxon>
        <taxon>Pseudomonadati</taxon>
        <taxon>Pseudomonadota</taxon>
        <taxon>Gammaproteobacteria</taxon>
        <taxon>Candidatus Kentrum</taxon>
    </lineage>
</organism>
<evidence type="ECO:0000256" key="2">
    <source>
        <dbReference type="SAM" id="MobiDB-lite"/>
    </source>
</evidence>
<evidence type="ECO:0000313" key="3">
    <source>
        <dbReference type="EMBL" id="VFK74496.1"/>
    </source>
</evidence>
<proteinExistence type="inferred from homology"/>
<protein>
    <submittedName>
        <fullName evidence="3">Prevent-host-death family protein</fullName>
    </submittedName>
</protein>
<evidence type="ECO:0000256" key="1">
    <source>
        <dbReference type="ARBA" id="ARBA00009981"/>
    </source>
</evidence>
<comment type="similarity">
    <text evidence="1">Belongs to the phD/YefM antitoxin family.</text>
</comment>
<dbReference type="NCBIfam" id="TIGR01552">
    <property type="entry name" value="phd_fam"/>
    <property type="match status" value="1"/>
</dbReference>
<feature type="region of interest" description="Disordered" evidence="2">
    <location>
        <begin position="41"/>
        <end position="64"/>
    </location>
</feature>